<organism evidence="2 3">
    <name type="scientific">Paenochrobactrum gallinarii</name>
    <dbReference type="NCBI Taxonomy" id="643673"/>
    <lineage>
        <taxon>Bacteria</taxon>
        <taxon>Pseudomonadati</taxon>
        <taxon>Pseudomonadota</taxon>
        <taxon>Alphaproteobacteria</taxon>
        <taxon>Hyphomicrobiales</taxon>
        <taxon>Brucellaceae</taxon>
        <taxon>Paenochrobactrum</taxon>
    </lineage>
</organism>
<dbReference type="InterPro" id="IPR017946">
    <property type="entry name" value="PLC-like_Pdiesterase_TIM-brl"/>
</dbReference>
<reference evidence="2 3" key="1">
    <citation type="submission" date="2020-08" db="EMBL/GenBank/DDBJ databases">
        <title>Genomic Encyclopedia of Type Strains, Phase IV (KMG-IV): sequencing the most valuable type-strain genomes for metagenomic binning, comparative biology and taxonomic classification.</title>
        <authorList>
            <person name="Goeker M."/>
        </authorList>
    </citation>
    <scope>NUCLEOTIDE SEQUENCE [LARGE SCALE GENOMIC DNA]</scope>
    <source>
        <strain evidence="2 3">DSM 22336</strain>
    </source>
</reference>
<keyword evidence="3" id="KW-1185">Reference proteome</keyword>
<dbReference type="EC" id="3.1.4.46" evidence="2"/>
<dbReference type="GO" id="GO:0006629">
    <property type="term" value="P:lipid metabolic process"/>
    <property type="evidence" value="ECO:0007669"/>
    <property type="project" value="InterPro"/>
</dbReference>
<protein>
    <submittedName>
        <fullName evidence="2">Glycerophosphoryl diester phosphodiesterase</fullName>
        <ecNumber evidence="2">3.1.4.46</ecNumber>
    </submittedName>
</protein>
<sequence>MLEILPSRHGQVLICGHRGHSIEGHENTRPALRRAAELGAALCEIDLRITADGQLIVFHDDILDHSSTGTGLIARENYDKICKFRTKNRHGLTIEPQQIEKFEDILSYSRALGLSLIVEIKDKFVDDDYLQNVIKALEDSAMLDHVLISSFDYVVLRDIKRLAPTIKIMGINYHHLVDPVATAETAMMNMLNTDYPQFSNALAEKLHAADIAVSHYLPVPSHFELRRGYGFDYLAQLEAFLVAGHIDMLVCDDVAWMVDFVTKCGLKPVKKAKI</sequence>
<name>A0A841LZN9_9HYPH</name>
<dbReference type="SUPFAM" id="SSF51695">
    <property type="entry name" value="PLC-like phosphodiesterases"/>
    <property type="match status" value="1"/>
</dbReference>
<dbReference type="Gene3D" id="3.20.20.190">
    <property type="entry name" value="Phosphatidylinositol (PI) phosphodiesterase"/>
    <property type="match status" value="1"/>
</dbReference>
<feature type="domain" description="GP-PDE" evidence="1">
    <location>
        <begin position="12"/>
        <end position="274"/>
    </location>
</feature>
<comment type="caution">
    <text evidence="2">The sequence shown here is derived from an EMBL/GenBank/DDBJ whole genome shotgun (WGS) entry which is preliminary data.</text>
</comment>
<dbReference type="Proteomes" id="UP000555393">
    <property type="component" value="Unassembled WGS sequence"/>
</dbReference>
<keyword evidence="2" id="KW-0378">Hydrolase</keyword>
<dbReference type="InterPro" id="IPR030395">
    <property type="entry name" value="GP_PDE_dom"/>
</dbReference>
<gene>
    <name evidence="2" type="ORF">FHS77_002862</name>
</gene>
<evidence type="ECO:0000259" key="1">
    <source>
        <dbReference type="PROSITE" id="PS51704"/>
    </source>
</evidence>
<dbReference type="PANTHER" id="PTHR46211">
    <property type="entry name" value="GLYCEROPHOSPHORYL DIESTER PHOSPHODIESTERASE"/>
    <property type="match status" value="1"/>
</dbReference>
<dbReference type="GO" id="GO:0008889">
    <property type="term" value="F:glycerophosphodiester phosphodiesterase activity"/>
    <property type="evidence" value="ECO:0007669"/>
    <property type="project" value="UniProtKB-EC"/>
</dbReference>
<dbReference type="RefSeq" id="WP_184224430.1">
    <property type="nucleotide sequence ID" value="NZ_JACIIU010000022.1"/>
</dbReference>
<dbReference type="CDD" id="cd08556">
    <property type="entry name" value="GDPD"/>
    <property type="match status" value="1"/>
</dbReference>
<dbReference type="PANTHER" id="PTHR46211:SF14">
    <property type="entry name" value="GLYCEROPHOSPHODIESTER PHOSPHODIESTERASE"/>
    <property type="match status" value="1"/>
</dbReference>
<proteinExistence type="predicted"/>
<dbReference type="PROSITE" id="PS51704">
    <property type="entry name" value="GP_PDE"/>
    <property type="match status" value="1"/>
</dbReference>
<accession>A0A841LZN9</accession>
<dbReference type="AlphaFoldDB" id="A0A841LZN9"/>
<evidence type="ECO:0000313" key="2">
    <source>
        <dbReference type="EMBL" id="MBB6262290.1"/>
    </source>
</evidence>
<dbReference type="Pfam" id="PF03009">
    <property type="entry name" value="GDPD"/>
    <property type="match status" value="1"/>
</dbReference>
<evidence type="ECO:0000313" key="3">
    <source>
        <dbReference type="Proteomes" id="UP000555393"/>
    </source>
</evidence>
<dbReference type="EMBL" id="JACIIU010000022">
    <property type="protein sequence ID" value="MBB6262290.1"/>
    <property type="molecule type" value="Genomic_DNA"/>
</dbReference>